<keyword evidence="3" id="KW-1185">Reference proteome</keyword>
<dbReference type="RefSeq" id="WP_249297255.1">
    <property type="nucleotide sequence ID" value="NZ_JACRSX010000002.1"/>
</dbReference>
<gene>
    <name evidence="2" type="ORF">H8704_02915</name>
</gene>
<comment type="caution">
    <text evidence="2">The sequence shown here is derived from an EMBL/GenBank/DDBJ whole genome shotgun (WGS) entry which is preliminary data.</text>
</comment>
<keyword evidence="1" id="KW-0472">Membrane</keyword>
<reference evidence="2 3" key="1">
    <citation type="submission" date="2020-08" db="EMBL/GenBank/DDBJ databases">
        <title>Genome public.</title>
        <authorList>
            <person name="Liu C."/>
            <person name="Sun Q."/>
        </authorList>
    </citation>
    <scope>NUCLEOTIDE SEQUENCE [LARGE SCALE GENOMIC DNA]</scope>
    <source>
        <strain evidence="2 3">NSJ-37</strain>
    </source>
</reference>
<evidence type="ECO:0000313" key="2">
    <source>
        <dbReference type="EMBL" id="MBC8561588.1"/>
    </source>
</evidence>
<keyword evidence="1" id="KW-0812">Transmembrane</keyword>
<protein>
    <submittedName>
        <fullName evidence="2">Uncharacterized protein</fullName>
    </submittedName>
</protein>
<dbReference type="EMBL" id="JACRSX010000002">
    <property type="protein sequence ID" value="MBC8561588.1"/>
    <property type="molecule type" value="Genomic_DNA"/>
</dbReference>
<evidence type="ECO:0000313" key="3">
    <source>
        <dbReference type="Proteomes" id="UP000606193"/>
    </source>
</evidence>
<feature type="transmembrane region" description="Helical" evidence="1">
    <location>
        <begin position="44"/>
        <end position="64"/>
    </location>
</feature>
<name>A0ABR7MYY1_9FIRM</name>
<sequence length="127" mass="15172">MKRRILTYMQQIDELLQAPPDDTDWTKAIENHLTQIRFFQHERLIHLIVTVLFALMTTSVVIGLVSSSNIWLAILLIPLLILLFPYINHYYLLENGVQKMYAQYDRMLEYQNDKKWNRYFAVPPKES</sequence>
<proteinExistence type="predicted"/>
<feature type="transmembrane region" description="Helical" evidence="1">
    <location>
        <begin position="70"/>
        <end position="93"/>
    </location>
</feature>
<organism evidence="2 3">
    <name type="scientific">Jutongia huaianensis</name>
    <dbReference type="NCBI Taxonomy" id="2763668"/>
    <lineage>
        <taxon>Bacteria</taxon>
        <taxon>Bacillati</taxon>
        <taxon>Bacillota</taxon>
        <taxon>Clostridia</taxon>
        <taxon>Lachnospirales</taxon>
        <taxon>Lachnospiraceae</taxon>
        <taxon>Jutongia</taxon>
    </lineage>
</organism>
<keyword evidence="1" id="KW-1133">Transmembrane helix</keyword>
<dbReference type="Proteomes" id="UP000606193">
    <property type="component" value="Unassembled WGS sequence"/>
</dbReference>
<evidence type="ECO:0000256" key="1">
    <source>
        <dbReference type="SAM" id="Phobius"/>
    </source>
</evidence>
<accession>A0ABR7MYY1</accession>